<reference evidence="7" key="1">
    <citation type="submission" date="2017-10" db="EMBL/GenBank/DDBJ databases">
        <authorList>
            <person name="Gaisin V.A."/>
            <person name="Rysina M.S."/>
            <person name="Grouzdev D.S."/>
        </authorList>
    </citation>
    <scope>NUCLEOTIDE SEQUENCE [LARGE SCALE GENOMIC DNA]</scope>
    <source>
        <strain evidence="7">V1</strain>
    </source>
</reference>
<organism evidence="6 7">
    <name type="scientific">Prosthecochloris marina</name>
    <dbReference type="NCBI Taxonomy" id="2017681"/>
    <lineage>
        <taxon>Bacteria</taxon>
        <taxon>Pseudomonadati</taxon>
        <taxon>Chlorobiota</taxon>
        <taxon>Chlorobiia</taxon>
        <taxon>Chlorobiales</taxon>
        <taxon>Chlorobiaceae</taxon>
        <taxon>Prosthecochloris</taxon>
    </lineage>
</organism>
<evidence type="ECO:0000313" key="6">
    <source>
        <dbReference type="EMBL" id="PWW83089.1"/>
    </source>
</evidence>
<feature type="chain" id="PRO_5016448991" evidence="3">
    <location>
        <begin position="23"/>
        <end position="376"/>
    </location>
</feature>
<dbReference type="Proteomes" id="UP000246278">
    <property type="component" value="Unassembled WGS sequence"/>
</dbReference>
<dbReference type="GO" id="GO:1990281">
    <property type="term" value="C:efflux pump complex"/>
    <property type="evidence" value="ECO:0007669"/>
    <property type="project" value="TreeGrafter"/>
</dbReference>
<dbReference type="PROSITE" id="PS51257">
    <property type="entry name" value="PROKAR_LIPOPROTEIN"/>
    <property type="match status" value="1"/>
</dbReference>
<accession>A0A317T8L3</accession>
<dbReference type="PANTHER" id="PTHR30469:SF20">
    <property type="entry name" value="EFFLUX RND TRANSPORTER PERIPLASMIC ADAPTOR SUBUNIT"/>
    <property type="match status" value="1"/>
</dbReference>
<feature type="signal peptide" evidence="3">
    <location>
        <begin position="1"/>
        <end position="22"/>
    </location>
</feature>
<gene>
    <name evidence="6" type="ORF">CR164_00560</name>
</gene>
<dbReference type="NCBIfam" id="TIGR01730">
    <property type="entry name" value="RND_mfp"/>
    <property type="match status" value="1"/>
</dbReference>
<dbReference type="Gene3D" id="1.10.287.470">
    <property type="entry name" value="Helix hairpin bin"/>
    <property type="match status" value="1"/>
</dbReference>
<comment type="caution">
    <text evidence="6">The sequence shown here is derived from an EMBL/GenBank/DDBJ whole genome shotgun (WGS) entry which is preliminary data.</text>
</comment>
<dbReference type="GO" id="GO:0015562">
    <property type="term" value="F:efflux transmembrane transporter activity"/>
    <property type="evidence" value="ECO:0007669"/>
    <property type="project" value="TreeGrafter"/>
</dbReference>
<dbReference type="InterPro" id="IPR058627">
    <property type="entry name" value="MdtA-like_C"/>
</dbReference>
<comment type="similarity">
    <text evidence="1">Belongs to the membrane fusion protein (MFP) (TC 8.A.1) family.</text>
</comment>
<dbReference type="EMBL" id="PDNZ01000001">
    <property type="protein sequence ID" value="PWW83089.1"/>
    <property type="molecule type" value="Genomic_DNA"/>
</dbReference>
<dbReference type="Gene3D" id="2.40.50.100">
    <property type="match status" value="1"/>
</dbReference>
<evidence type="ECO:0000313" key="7">
    <source>
        <dbReference type="Proteomes" id="UP000246278"/>
    </source>
</evidence>
<feature type="domain" description="Multidrug resistance protein MdtA-like C-terminal permuted SH3" evidence="5">
    <location>
        <begin position="302"/>
        <end position="350"/>
    </location>
</feature>
<keyword evidence="7" id="KW-1185">Reference proteome</keyword>
<dbReference type="AlphaFoldDB" id="A0A317T8L3"/>
<evidence type="ECO:0000259" key="5">
    <source>
        <dbReference type="Pfam" id="PF25967"/>
    </source>
</evidence>
<evidence type="ECO:0000259" key="4">
    <source>
        <dbReference type="Pfam" id="PF25876"/>
    </source>
</evidence>
<evidence type="ECO:0000256" key="1">
    <source>
        <dbReference type="ARBA" id="ARBA00009477"/>
    </source>
</evidence>
<dbReference type="SUPFAM" id="SSF111369">
    <property type="entry name" value="HlyD-like secretion proteins"/>
    <property type="match status" value="1"/>
</dbReference>
<dbReference type="OrthoDB" id="9784685at2"/>
<keyword evidence="3" id="KW-0732">Signal</keyword>
<feature type="domain" description="Multidrug resistance protein MdtA-like alpha-helical hairpin" evidence="4">
    <location>
        <begin position="95"/>
        <end position="162"/>
    </location>
</feature>
<dbReference type="PANTHER" id="PTHR30469">
    <property type="entry name" value="MULTIDRUG RESISTANCE PROTEIN MDTA"/>
    <property type="match status" value="1"/>
</dbReference>
<dbReference type="InterPro" id="IPR006143">
    <property type="entry name" value="RND_pump_MFP"/>
</dbReference>
<dbReference type="InterPro" id="IPR058624">
    <property type="entry name" value="MdtA-like_HH"/>
</dbReference>
<evidence type="ECO:0000256" key="3">
    <source>
        <dbReference type="SAM" id="SignalP"/>
    </source>
</evidence>
<feature type="coiled-coil region" evidence="2">
    <location>
        <begin position="88"/>
        <end position="160"/>
    </location>
</feature>
<evidence type="ECO:0000256" key="2">
    <source>
        <dbReference type="SAM" id="Coils"/>
    </source>
</evidence>
<protein>
    <submittedName>
        <fullName evidence="6">Uncharacterized protein</fullName>
    </submittedName>
</protein>
<dbReference type="Pfam" id="PF25876">
    <property type="entry name" value="HH_MFP_RND"/>
    <property type="match status" value="1"/>
</dbReference>
<sequence>MKTLFLFVIPMLLLTACMGGEAVEEPVRAVKTLTVSEASDANSRQIAGVVKATNESELSFQVGGRIAKVEVKAGDSVVKNQVLSALEQKNYTLALEEAQANLAKAKADLIEKKNMLQRQKNLKKKDFVSQAAVDQAQAAYQAAESSYDVAQTRLKTARNDLDETVLRAPFSGRIAKRLIDPFVEITAGKTAFELQGEGGFEVEVLVPETFIRDINYGDPVQVRFPTLKKAIVSGRISQIGAQAETGNAFIVTAELARTFYDIFAGMTAQVTFNLGEAGDAPVYLIPVSALDVRIPVEGEKSVKQQTTVYVFNPDLNVVEKRKVIIRDIFGNKLEVKEGLKSGDMVIVAGVPFLTEGQKVKQWKPAYNVPATINLSQ</sequence>
<dbReference type="Gene3D" id="2.40.420.20">
    <property type="match status" value="1"/>
</dbReference>
<name>A0A317T8L3_9CHLB</name>
<proteinExistence type="inferred from homology"/>
<dbReference type="Pfam" id="PF25967">
    <property type="entry name" value="RND-MFP_C"/>
    <property type="match status" value="1"/>
</dbReference>
<keyword evidence="2" id="KW-0175">Coiled coil</keyword>